<dbReference type="Proteomes" id="UP001295469">
    <property type="component" value="Chromosome A09"/>
</dbReference>
<keyword evidence="1" id="KW-0812">Transmembrane</keyword>
<organism evidence="2">
    <name type="scientific">Brassica napus</name>
    <name type="common">Rape</name>
    <dbReference type="NCBI Taxonomy" id="3708"/>
    <lineage>
        <taxon>Eukaryota</taxon>
        <taxon>Viridiplantae</taxon>
        <taxon>Streptophyta</taxon>
        <taxon>Embryophyta</taxon>
        <taxon>Tracheophyta</taxon>
        <taxon>Spermatophyta</taxon>
        <taxon>Magnoliopsida</taxon>
        <taxon>eudicotyledons</taxon>
        <taxon>Gunneridae</taxon>
        <taxon>Pentapetalae</taxon>
        <taxon>rosids</taxon>
        <taxon>malvids</taxon>
        <taxon>Brassicales</taxon>
        <taxon>Brassicaceae</taxon>
        <taxon>Brassiceae</taxon>
        <taxon>Brassica</taxon>
    </lineage>
</organism>
<keyword evidence="1" id="KW-0472">Membrane</keyword>
<evidence type="ECO:0000256" key="1">
    <source>
        <dbReference type="SAM" id="Phobius"/>
    </source>
</evidence>
<evidence type="ECO:0000313" key="2">
    <source>
        <dbReference type="EMBL" id="CAF2051293.1"/>
    </source>
</evidence>
<gene>
    <name evidence="2" type="ORF">DARMORV10_A09P64260.1</name>
</gene>
<name>A0A816PQT6_BRANA</name>
<dbReference type="SMR" id="A0A816PQT6"/>
<protein>
    <submittedName>
        <fullName evidence="2">(rape) hypothetical protein</fullName>
    </submittedName>
</protein>
<accession>A0A816PQT6</accession>
<keyword evidence="1" id="KW-1133">Transmembrane helix</keyword>
<dbReference type="EMBL" id="HG994363">
    <property type="protein sequence ID" value="CAF2051293.1"/>
    <property type="molecule type" value="Genomic_DNA"/>
</dbReference>
<proteinExistence type="predicted"/>
<dbReference type="AlphaFoldDB" id="A0A816PQT6"/>
<reference evidence="2" key="1">
    <citation type="submission" date="2021-01" db="EMBL/GenBank/DDBJ databases">
        <authorList>
            <consortium name="Genoscope - CEA"/>
            <person name="William W."/>
        </authorList>
    </citation>
    <scope>NUCLEOTIDE SEQUENCE</scope>
</reference>
<sequence length="85" mass="9940">MEIGLLSLSIYFFGIADKKEGKSLLFAYFVGLSGILGCWEEEEERNLFLLKKVEVPKLFRLLFSFFILLIDPILSLFYHCPWKSQ</sequence>
<feature type="transmembrane region" description="Helical" evidence="1">
    <location>
        <begin position="59"/>
        <end position="78"/>
    </location>
</feature>